<feature type="chain" id="PRO_5024970609" evidence="1">
    <location>
        <begin position="21"/>
        <end position="113"/>
    </location>
</feature>
<dbReference type="KEGG" id="rgr:FZ934_20115"/>
<dbReference type="RefSeq" id="WP_153272677.1">
    <property type="nucleotide sequence ID" value="NZ_CP043499.1"/>
</dbReference>
<sequence>MHWLALAAAPAALVASMVSAQEPVIGTWKTQVGTTAVIDRCVEGYCITMKTGDHAGQRIGSFQGRNGSFVGTIVEPESKKTFDGVLTVAGDTVRMRGCTMKIVCRSLIWKRLQ</sequence>
<dbReference type="OrthoDB" id="9811671at2"/>
<evidence type="ECO:0000259" key="2">
    <source>
        <dbReference type="Pfam" id="PF09917"/>
    </source>
</evidence>
<dbReference type="Pfam" id="PF09917">
    <property type="entry name" value="DUF2147"/>
    <property type="match status" value="1"/>
</dbReference>
<proteinExistence type="predicted"/>
<name>A0A5Q0CFR6_9HYPH</name>
<keyword evidence="4" id="KW-1185">Reference proteome</keyword>
<organism evidence="3 4">
    <name type="scientific">Rhizobium grahamii</name>
    <dbReference type="NCBI Taxonomy" id="1120045"/>
    <lineage>
        <taxon>Bacteria</taxon>
        <taxon>Pseudomonadati</taxon>
        <taxon>Pseudomonadota</taxon>
        <taxon>Alphaproteobacteria</taxon>
        <taxon>Hyphomicrobiales</taxon>
        <taxon>Rhizobiaceae</taxon>
        <taxon>Rhizobium/Agrobacterium group</taxon>
        <taxon>Rhizobium</taxon>
    </lineage>
</organism>
<gene>
    <name evidence="3" type="ORF">FZ934_20115</name>
</gene>
<evidence type="ECO:0000313" key="3">
    <source>
        <dbReference type="EMBL" id="QFY62689.1"/>
    </source>
</evidence>
<dbReference type="InterPro" id="IPR019223">
    <property type="entry name" value="DUF2147"/>
</dbReference>
<reference evidence="3 4" key="1">
    <citation type="submission" date="2019-08" db="EMBL/GenBank/DDBJ databases">
        <title>Prosopis cineraria nodule microbiome.</title>
        <authorList>
            <person name="Ali R."/>
            <person name="Chaluvadi S.R."/>
            <person name="Wang X."/>
        </authorList>
    </citation>
    <scope>NUCLEOTIDE SEQUENCE [LARGE SCALE GENOMIC DNA]</scope>
    <source>
        <strain evidence="3 4">BG7</strain>
        <plasmid evidence="3 4">unnamed</plasmid>
    </source>
</reference>
<dbReference type="EMBL" id="CP043499">
    <property type="protein sequence ID" value="QFY62689.1"/>
    <property type="molecule type" value="Genomic_DNA"/>
</dbReference>
<dbReference type="Gene3D" id="2.40.128.520">
    <property type="match status" value="1"/>
</dbReference>
<feature type="signal peptide" evidence="1">
    <location>
        <begin position="1"/>
        <end position="20"/>
    </location>
</feature>
<keyword evidence="1" id="KW-0732">Signal</keyword>
<keyword evidence="3" id="KW-0614">Plasmid</keyword>
<accession>A0A5Q0CFR6</accession>
<dbReference type="Proteomes" id="UP000326881">
    <property type="component" value="Plasmid unnamed"/>
</dbReference>
<protein>
    <submittedName>
        <fullName evidence="3">DUF2147 domain-containing protein</fullName>
    </submittedName>
</protein>
<evidence type="ECO:0000256" key="1">
    <source>
        <dbReference type="SAM" id="SignalP"/>
    </source>
</evidence>
<geneLocation type="plasmid" evidence="3 4">
    <name>unnamed</name>
</geneLocation>
<feature type="domain" description="DUF2147" evidence="2">
    <location>
        <begin position="66"/>
        <end position="111"/>
    </location>
</feature>
<dbReference type="AlphaFoldDB" id="A0A5Q0CFR6"/>
<evidence type="ECO:0000313" key="4">
    <source>
        <dbReference type="Proteomes" id="UP000326881"/>
    </source>
</evidence>